<proteinExistence type="predicted"/>
<dbReference type="RefSeq" id="WP_305163093.1">
    <property type="nucleotide sequence ID" value="NZ_JAUUTP010000068.1"/>
</dbReference>
<keyword evidence="1" id="KW-0347">Helicase</keyword>
<dbReference type="GO" id="GO:0004386">
    <property type="term" value="F:helicase activity"/>
    <property type="evidence" value="ECO:0007669"/>
    <property type="project" value="UniProtKB-KW"/>
</dbReference>
<dbReference type="AlphaFoldDB" id="A0AA90P5R2"/>
<accession>A0AA90P5R2</accession>
<comment type="caution">
    <text evidence="1">The sequence shown here is derived from an EMBL/GenBank/DDBJ whole genome shotgun (WGS) entry which is preliminary data.</text>
</comment>
<dbReference type="Proteomes" id="UP001178277">
    <property type="component" value="Unassembled WGS sequence"/>
</dbReference>
<dbReference type="EMBL" id="JAUUTP010000068">
    <property type="protein sequence ID" value="MDP1422120.1"/>
    <property type="molecule type" value="Genomic_DNA"/>
</dbReference>
<evidence type="ECO:0000313" key="1">
    <source>
        <dbReference type="EMBL" id="MDP1422120.1"/>
    </source>
</evidence>
<gene>
    <name evidence="1" type="ORF">Q8G35_28150</name>
</gene>
<name>A0AA90P5R2_9BACI</name>
<sequence>MLYPDCPVIIRTVEVGGLTKSQLIQKLQQYSILMNEYGERLLADDKFTTSDTKYSLQTVELTVGDLGFPDGATTAQIFTKASELGLELCPLELGPHLRLGYRDQPEGYLGNPLQRHQAPSGSITIASEILTEDDDFPRGFYLRRINGVLWLRGYRADHLHVWNPDDHFIFCQTKKTLKK</sequence>
<protein>
    <submittedName>
        <fullName evidence="1">Helicase</fullName>
    </submittedName>
</protein>
<organism evidence="1 2">
    <name type="scientific">Peribacillus simplex</name>
    <dbReference type="NCBI Taxonomy" id="1478"/>
    <lineage>
        <taxon>Bacteria</taxon>
        <taxon>Bacillati</taxon>
        <taxon>Bacillota</taxon>
        <taxon>Bacilli</taxon>
        <taxon>Bacillales</taxon>
        <taxon>Bacillaceae</taxon>
        <taxon>Peribacillus</taxon>
    </lineage>
</organism>
<keyword evidence="1" id="KW-0067">ATP-binding</keyword>
<keyword evidence="1" id="KW-0547">Nucleotide-binding</keyword>
<keyword evidence="1" id="KW-0378">Hydrolase</keyword>
<reference evidence="1" key="1">
    <citation type="submission" date="2023-07" db="EMBL/GenBank/DDBJ databases">
        <title>Murine gut Bacillus species.</title>
        <authorList>
            <person name="Gutman E."/>
            <person name="Hashuel R."/>
            <person name="Litvak Y."/>
        </authorList>
    </citation>
    <scope>NUCLEOTIDE SEQUENCE</scope>
    <source>
        <strain evidence="1">RU283</strain>
    </source>
</reference>
<evidence type="ECO:0000313" key="2">
    <source>
        <dbReference type="Proteomes" id="UP001178277"/>
    </source>
</evidence>